<dbReference type="PANTHER" id="PTHR11021:SF1">
    <property type="entry name" value="U6 SNRNA-ASSOCIATED SM-LIKE PROTEIN LSM6"/>
    <property type="match status" value="1"/>
</dbReference>
<dbReference type="GO" id="GO:0005730">
    <property type="term" value="C:nucleolus"/>
    <property type="evidence" value="ECO:0007669"/>
    <property type="project" value="TreeGrafter"/>
</dbReference>
<proteinExistence type="predicted"/>
<reference evidence="3" key="1">
    <citation type="submission" date="2017-02" db="UniProtKB">
        <authorList>
            <consortium name="WormBaseParasite"/>
        </authorList>
    </citation>
    <scope>IDENTIFICATION</scope>
</reference>
<dbReference type="Proteomes" id="UP000278627">
    <property type="component" value="Unassembled WGS sequence"/>
</dbReference>
<dbReference type="InterPro" id="IPR016487">
    <property type="entry name" value="Lsm6/sSmF"/>
</dbReference>
<dbReference type="STRING" id="6280.A0A0N4TDR6"/>
<dbReference type="GO" id="GO:0030490">
    <property type="term" value="P:maturation of SSU-rRNA"/>
    <property type="evidence" value="ECO:0007669"/>
    <property type="project" value="TreeGrafter"/>
</dbReference>
<sequence>MVVARNTMSRRQNPSEFLKQIIGKPVVVKLNSGIDYRGICEDFTDF</sequence>
<evidence type="ECO:0000313" key="2">
    <source>
        <dbReference type="Proteomes" id="UP000278627"/>
    </source>
</evidence>
<evidence type="ECO:0000313" key="1">
    <source>
        <dbReference type="EMBL" id="VDN87503.1"/>
    </source>
</evidence>
<dbReference type="GO" id="GO:0000398">
    <property type="term" value="P:mRNA splicing, via spliceosome"/>
    <property type="evidence" value="ECO:0007669"/>
    <property type="project" value="InterPro"/>
</dbReference>
<dbReference type="EMBL" id="UZAD01005614">
    <property type="protein sequence ID" value="VDN87503.1"/>
    <property type="molecule type" value="Genomic_DNA"/>
</dbReference>
<protein>
    <submittedName>
        <fullName evidence="3">Sm domain-containing protein</fullName>
    </submittedName>
</protein>
<accession>A0A0N4TDR6</accession>
<dbReference type="GO" id="GO:0003723">
    <property type="term" value="F:RNA binding"/>
    <property type="evidence" value="ECO:0007669"/>
    <property type="project" value="TreeGrafter"/>
</dbReference>
<name>A0A0N4TDR6_BRUPA</name>
<dbReference type="InterPro" id="IPR010920">
    <property type="entry name" value="LSM_dom_sf"/>
</dbReference>
<evidence type="ECO:0000313" key="3">
    <source>
        <dbReference type="WBParaSite" id="BPAG_0000635401-mRNA-1"/>
    </source>
</evidence>
<dbReference type="Gene3D" id="2.30.30.100">
    <property type="match status" value="1"/>
</dbReference>
<dbReference type="GO" id="GO:0005732">
    <property type="term" value="C:sno(s)RNA-containing ribonucleoprotein complex"/>
    <property type="evidence" value="ECO:0007669"/>
    <property type="project" value="TreeGrafter"/>
</dbReference>
<organism evidence="3">
    <name type="scientific">Brugia pahangi</name>
    <name type="common">Filarial nematode worm</name>
    <dbReference type="NCBI Taxonomy" id="6280"/>
    <lineage>
        <taxon>Eukaryota</taxon>
        <taxon>Metazoa</taxon>
        <taxon>Ecdysozoa</taxon>
        <taxon>Nematoda</taxon>
        <taxon>Chromadorea</taxon>
        <taxon>Rhabditida</taxon>
        <taxon>Spirurina</taxon>
        <taxon>Spiruromorpha</taxon>
        <taxon>Filarioidea</taxon>
        <taxon>Onchocercidae</taxon>
        <taxon>Brugia</taxon>
    </lineage>
</organism>
<dbReference type="SUPFAM" id="SSF50182">
    <property type="entry name" value="Sm-like ribonucleoproteins"/>
    <property type="match status" value="1"/>
</dbReference>
<dbReference type="GO" id="GO:0046540">
    <property type="term" value="C:U4/U6 x U5 tri-snRNP complex"/>
    <property type="evidence" value="ECO:0007669"/>
    <property type="project" value="TreeGrafter"/>
</dbReference>
<dbReference type="PANTHER" id="PTHR11021">
    <property type="entry name" value="SMALL NUCLEAR RIBONUCLEOPROTEIN F SNRNP-F"/>
    <property type="match status" value="1"/>
</dbReference>
<dbReference type="WBParaSite" id="BPAG_0000635401-mRNA-1">
    <property type="protein sequence ID" value="BPAG_0000635401-mRNA-1"/>
    <property type="gene ID" value="BPAG_0000635401"/>
</dbReference>
<keyword evidence="2" id="KW-1185">Reference proteome</keyword>
<reference evidence="1 2" key="2">
    <citation type="submission" date="2018-11" db="EMBL/GenBank/DDBJ databases">
        <authorList>
            <consortium name="Pathogen Informatics"/>
        </authorList>
    </citation>
    <scope>NUCLEOTIDE SEQUENCE [LARGE SCALE GENOMIC DNA]</scope>
</reference>
<gene>
    <name evidence="1" type="ORF">BPAG_LOCUS6317</name>
</gene>
<dbReference type="GO" id="GO:0000932">
    <property type="term" value="C:P-body"/>
    <property type="evidence" value="ECO:0007669"/>
    <property type="project" value="TreeGrafter"/>
</dbReference>
<dbReference type="GO" id="GO:0005688">
    <property type="term" value="C:U6 snRNP"/>
    <property type="evidence" value="ECO:0007669"/>
    <property type="project" value="TreeGrafter"/>
</dbReference>
<dbReference type="AlphaFoldDB" id="A0A0N4TDR6"/>